<evidence type="ECO:0000256" key="1">
    <source>
        <dbReference type="SAM" id="MobiDB-lite"/>
    </source>
</evidence>
<name>A0A5B7I047_PORTR</name>
<gene>
    <name evidence="2" type="ORF">E2C01_069255</name>
</gene>
<accession>A0A5B7I047</accession>
<feature type="region of interest" description="Disordered" evidence="1">
    <location>
        <begin position="78"/>
        <end position="112"/>
    </location>
</feature>
<sequence length="112" mass="12409">MRRIRGRLAEMRSGSEGNGTVQLHLLNQLGVKRLRQRHGRLKKNTHIKYVKDVKQDNINNKTQKLYVGGLACLHGARQTAGEARRDEARRGEAGEDAEGAVPSPGKVDIAET</sequence>
<comment type="caution">
    <text evidence="2">The sequence shown here is derived from an EMBL/GenBank/DDBJ whole genome shotgun (WGS) entry which is preliminary data.</text>
</comment>
<keyword evidence="3" id="KW-1185">Reference proteome</keyword>
<dbReference type="AlphaFoldDB" id="A0A5B7I047"/>
<dbReference type="EMBL" id="VSRR010039919">
    <property type="protein sequence ID" value="MPC74877.1"/>
    <property type="molecule type" value="Genomic_DNA"/>
</dbReference>
<evidence type="ECO:0000313" key="3">
    <source>
        <dbReference type="Proteomes" id="UP000324222"/>
    </source>
</evidence>
<protein>
    <submittedName>
        <fullName evidence="2">Uncharacterized protein</fullName>
    </submittedName>
</protein>
<organism evidence="2 3">
    <name type="scientific">Portunus trituberculatus</name>
    <name type="common">Swimming crab</name>
    <name type="synonym">Neptunus trituberculatus</name>
    <dbReference type="NCBI Taxonomy" id="210409"/>
    <lineage>
        <taxon>Eukaryota</taxon>
        <taxon>Metazoa</taxon>
        <taxon>Ecdysozoa</taxon>
        <taxon>Arthropoda</taxon>
        <taxon>Crustacea</taxon>
        <taxon>Multicrustacea</taxon>
        <taxon>Malacostraca</taxon>
        <taxon>Eumalacostraca</taxon>
        <taxon>Eucarida</taxon>
        <taxon>Decapoda</taxon>
        <taxon>Pleocyemata</taxon>
        <taxon>Brachyura</taxon>
        <taxon>Eubrachyura</taxon>
        <taxon>Portunoidea</taxon>
        <taxon>Portunidae</taxon>
        <taxon>Portuninae</taxon>
        <taxon>Portunus</taxon>
    </lineage>
</organism>
<feature type="compositionally biased region" description="Basic and acidic residues" evidence="1">
    <location>
        <begin position="82"/>
        <end position="93"/>
    </location>
</feature>
<proteinExistence type="predicted"/>
<evidence type="ECO:0000313" key="2">
    <source>
        <dbReference type="EMBL" id="MPC74877.1"/>
    </source>
</evidence>
<reference evidence="2 3" key="1">
    <citation type="submission" date="2019-05" db="EMBL/GenBank/DDBJ databases">
        <title>Another draft genome of Portunus trituberculatus and its Hox gene families provides insights of decapod evolution.</title>
        <authorList>
            <person name="Jeong J.-H."/>
            <person name="Song I."/>
            <person name="Kim S."/>
            <person name="Choi T."/>
            <person name="Kim D."/>
            <person name="Ryu S."/>
            <person name="Kim W."/>
        </authorList>
    </citation>
    <scope>NUCLEOTIDE SEQUENCE [LARGE SCALE GENOMIC DNA]</scope>
    <source>
        <tissue evidence="2">Muscle</tissue>
    </source>
</reference>
<dbReference type="Proteomes" id="UP000324222">
    <property type="component" value="Unassembled WGS sequence"/>
</dbReference>